<feature type="transmembrane region" description="Helical" evidence="4">
    <location>
        <begin position="183"/>
        <end position="206"/>
    </location>
</feature>
<dbReference type="EMBL" id="QOZG01000032">
    <property type="protein sequence ID" value="RCS21496.1"/>
    <property type="molecule type" value="Genomic_DNA"/>
</dbReference>
<feature type="transmembrane region" description="Helical" evidence="4">
    <location>
        <begin position="114"/>
        <end position="132"/>
    </location>
</feature>
<dbReference type="PANTHER" id="PTHR43280:SF29">
    <property type="entry name" value="ARAC-FAMILY TRANSCRIPTIONAL REGULATOR"/>
    <property type="match status" value="1"/>
</dbReference>
<feature type="transmembrane region" description="Helical" evidence="4">
    <location>
        <begin position="152"/>
        <end position="171"/>
    </location>
</feature>
<feature type="transmembrane region" description="Helical" evidence="4">
    <location>
        <begin position="89"/>
        <end position="108"/>
    </location>
</feature>
<keyword evidence="7" id="KW-1185">Reference proteome</keyword>
<dbReference type="GO" id="GO:0043565">
    <property type="term" value="F:sequence-specific DNA binding"/>
    <property type="evidence" value="ECO:0007669"/>
    <property type="project" value="InterPro"/>
</dbReference>
<evidence type="ECO:0000256" key="2">
    <source>
        <dbReference type="ARBA" id="ARBA00023125"/>
    </source>
</evidence>
<dbReference type="Gene3D" id="1.10.10.60">
    <property type="entry name" value="Homeodomain-like"/>
    <property type="match status" value="1"/>
</dbReference>
<dbReference type="PROSITE" id="PS00041">
    <property type="entry name" value="HTH_ARAC_FAMILY_1"/>
    <property type="match status" value="1"/>
</dbReference>
<proteinExistence type="predicted"/>
<evidence type="ECO:0000256" key="4">
    <source>
        <dbReference type="SAM" id="Phobius"/>
    </source>
</evidence>
<name>A0A368JWE7_9HYPH</name>
<evidence type="ECO:0000256" key="1">
    <source>
        <dbReference type="ARBA" id="ARBA00023015"/>
    </source>
</evidence>
<dbReference type="Pfam" id="PF12833">
    <property type="entry name" value="HTH_18"/>
    <property type="match status" value="1"/>
</dbReference>
<keyword evidence="2" id="KW-0238">DNA-binding</keyword>
<gene>
    <name evidence="6" type="ORF">DUT91_23785</name>
</gene>
<dbReference type="OrthoDB" id="345413at2"/>
<dbReference type="InterPro" id="IPR018062">
    <property type="entry name" value="HTH_AraC-typ_CS"/>
</dbReference>
<evidence type="ECO:0000313" key="6">
    <source>
        <dbReference type="EMBL" id="RCS21496.1"/>
    </source>
</evidence>
<dbReference type="RefSeq" id="WP_114442883.1">
    <property type="nucleotide sequence ID" value="NZ_QOZG01000032.1"/>
</dbReference>
<sequence length="350" mass="38074">MPSVPLPFVTALLLIILFVRLIRQSEPALRSATVFVGVCALLSAVVGLRWTFDSQAFRFIQPIAAALLPASAWLAFAQLAGRRMLARKWVHVVPIALVIVLSATWMQLHPPIDLVLALIFFGYGIAILRLSLKGVDTFGAARLADAPTARNAAAIVGFALILTGIIDVLLAGDFGFYRGAHSALIVAIANMLMLPVIAYAIAMVGLSAAPADAMENAEEASIHSNSSEASDADYTGTLEAIDRLMREKKLFRDPDLTLDRLARRALIPARQISAAINRAHGKNVSQSVNDYRIEEAKSLLLNTNLPITSIIFDVGFHTKSNFNREFLRLTGMTPSGFRERNELNRTSSPE</sequence>
<keyword evidence="4" id="KW-1133">Transmembrane helix</keyword>
<dbReference type="PROSITE" id="PS01124">
    <property type="entry name" value="HTH_ARAC_FAMILY_2"/>
    <property type="match status" value="1"/>
</dbReference>
<protein>
    <submittedName>
        <fullName evidence="6">AraC family transcriptional regulator</fullName>
    </submittedName>
</protein>
<keyword evidence="4" id="KW-0812">Transmembrane</keyword>
<accession>A0A368JWE7</accession>
<reference evidence="6 7" key="1">
    <citation type="submission" date="2018-07" db="EMBL/GenBank/DDBJ databases">
        <title>The draft genome of Phyllobacterium salinisoli.</title>
        <authorList>
            <person name="Liu L."/>
            <person name="Li L."/>
            <person name="Zhang X."/>
            <person name="Liang L."/>
        </authorList>
    </citation>
    <scope>NUCLEOTIDE SEQUENCE [LARGE SCALE GENOMIC DNA]</scope>
    <source>
        <strain evidence="6 7">LLAN61</strain>
    </source>
</reference>
<comment type="caution">
    <text evidence="6">The sequence shown here is derived from an EMBL/GenBank/DDBJ whole genome shotgun (WGS) entry which is preliminary data.</text>
</comment>
<dbReference type="Proteomes" id="UP000253420">
    <property type="component" value="Unassembled WGS sequence"/>
</dbReference>
<feature type="domain" description="HTH araC/xylS-type" evidence="5">
    <location>
        <begin position="235"/>
        <end position="340"/>
    </location>
</feature>
<evidence type="ECO:0000313" key="7">
    <source>
        <dbReference type="Proteomes" id="UP000253420"/>
    </source>
</evidence>
<organism evidence="6 7">
    <name type="scientific">Phyllobacterium salinisoli</name>
    <dbReference type="NCBI Taxonomy" id="1899321"/>
    <lineage>
        <taxon>Bacteria</taxon>
        <taxon>Pseudomonadati</taxon>
        <taxon>Pseudomonadota</taxon>
        <taxon>Alphaproteobacteria</taxon>
        <taxon>Hyphomicrobiales</taxon>
        <taxon>Phyllobacteriaceae</taxon>
        <taxon>Phyllobacterium</taxon>
    </lineage>
</organism>
<keyword evidence="1" id="KW-0805">Transcription regulation</keyword>
<dbReference type="SUPFAM" id="SSF46689">
    <property type="entry name" value="Homeodomain-like"/>
    <property type="match status" value="1"/>
</dbReference>
<evidence type="ECO:0000256" key="3">
    <source>
        <dbReference type="ARBA" id="ARBA00023163"/>
    </source>
</evidence>
<keyword evidence="3" id="KW-0804">Transcription</keyword>
<dbReference type="GO" id="GO:0003700">
    <property type="term" value="F:DNA-binding transcription factor activity"/>
    <property type="evidence" value="ECO:0007669"/>
    <property type="project" value="InterPro"/>
</dbReference>
<dbReference type="InterPro" id="IPR009057">
    <property type="entry name" value="Homeodomain-like_sf"/>
</dbReference>
<evidence type="ECO:0000259" key="5">
    <source>
        <dbReference type="PROSITE" id="PS01124"/>
    </source>
</evidence>
<dbReference type="AlphaFoldDB" id="A0A368JWE7"/>
<feature type="transmembrane region" description="Helical" evidence="4">
    <location>
        <begin position="58"/>
        <end position="77"/>
    </location>
</feature>
<dbReference type="SMART" id="SM00342">
    <property type="entry name" value="HTH_ARAC"/>
    <property type="match status" value="1"/>
</dbReference>
<dbReference type="InterPro" id="IPR018060">
    <property type="entry name" value="HTH_AraC"/>
</dbReference>
<feature type="transmembrane region" description="Helical" evidence="4">
    <location>
        <begin position="6"/>
        <end position="22"/>
    </location>
</feature>
<keyword evidence="4" id="KW-0472">Membrane</keyword>
<feature type="transmembrane region" description="Helical" evidence="4">
    <location>
        <begin position="34"/>
        <end position="52"/>
    </location>
</feature>
<dbReference type="PANTHER" id="PTHR43280">
    <property type="entry name" value="ARAC-FAMILY TRANSCRIPTIONAL REGULATOR"/>
    <property type="match status" value="1"/>
</dbReference>